<protein>
    <submittedName>
        <fullName evidence="2">Uncharacterized protein</fullName>
    </submittedName>
</protein>
<dbReference type="InterPro" id="IPR036410">
    <property type="entry name" value="HSP_DnaJ_Cys-rich_dom_sf"/>
</dbReference>
<keyword evidence="3" id="KW-1185">Reference proteome</keyword>
<dbReference type="SUPFAM" id="SSF57938">
    <property type="entry name" value="DnaJ/Hsp40 cysteine-rich domain"/>
    <property type="match status" value="1"/>
</dbReference>
<dbReference type="RefSeq" id="WP_386045819.1">
    <property type="nucleotide sequence ID" value="NZ_JBHUIO010000005.1"/>
</dbReference>
<reference evidence="3" key="1">
    <citation type="journal article" date="2019" name="Int. J. Syst. Evol. Microbiol.">
        <title>The Global Catalogue of Microorganisms (GCM) 10K type strain sequencing project: providing services to taxonomists for standard genome sequencing and annotation.</title>
        <authorList>
            <consortium name="The Broad Institute Genomics Platform"/>
            <consortium name="The Broad Institute Genome Sequencing Center for Infectious Disease"/>
            <person name="Wu L."/>
            <person name="Ma J."/>
        </authorList>
    </citation>
    <scope>NUCLEOTIDE SEQUENCE [LARGE SCALE GENOMIC DNA]</scope>
    <source>
        <strain evidence="3">CGMCC 1.13574</strain>
    </source>
</reference>
<dbReference type="InterPro" id="IPR038500">
    <property type="entry name" value="Antitermination_sf"/>
</dbReference>
<dbReference type="EMBL" id="JBHUIO010000005">
    <property type="protein sequence ID" value="MFD2170132.1"/>
    <property type="molecule type" value="Genomic_DNA"/>
</dbReference>
<evidence type="ECO:0000313" key="3">
    <source>
        <dbReference type="Proteomes" id="UP001597343"/>
    </source>
</evidence>
<feature type="region of interest" description="Disordered" evidence="1">
    <location>
        <begin position="40"/>
        <end position="60"/>
    </location>
</feature>
<name>A0ABW4ZVX8_9BACL</name>
<proteinExistence type="predicted"/>
<dbReference type="Gene3D" id="1.10.274.110">
    <property type="match status" value="1"/>
</dbReference>
<comment type="caution">
    <text evidence="2">The sequence shown here is derived from an EMBL/GenBank/DDBJ whole genome shotgun (WGS) entry which is preliminary data.</text>
</comment>
<evidence type="ECO:0000256" key="1">
    <source>
        <dbReference type="SAM" id="MobiDB-lite"/>
    </source>
</evidence>
<organism evidence="2 3">
    <name type="scientific">Tumebacillus lipolyticus</name>
    <dbReference type="NCBI Taxonomy" id="1280370"/>
    <lineage>
        <taxon>Bacteria</taxon>
        <taxon>Bacillati</taxon>
        <taxon>Bacillota</taxon>
        <taxon>Bacilli</taxon>
        <taxon>Bacillales</taxon>
        <taxon>Alicyclobacillaceae</taxon>
        <taxon>Tumebacillus</taxon>
    </lineage>
</organism>
<dbReference type="Proteomes" id="UP001597343">
    <property type="component" value="Unassembled WGS sequence"/>
</dbReference>
<evidence type="ECO:0000313" key="2">
    <source>
        <dbReference type="EMBL" id="MFD2170132.1"/>
    </source>
</evidence>
<sequence length="60" mass="6591">MKKTCRYCKGRGKILTSLPIPMQVICTQCGGTGLIDLPDQVVRKPTSKKQEPKRQAGESS</sequence>
<gene>
    <name evidence="2" type="ORF">ACFSOY_09000</name>
</gene>
<accession>A0ABW4ZVX8</accession>
<feature type="compositionally biased region" description="Basic and acidic residues" evidence="1">
    <location>
        <begin position="48"/>
        <end position="60"/>
    </location>
</feature>